<dbReference type="OrthoDB" id="2666190at2"/>
<evidence type="ECO:0008006" key="4">
    <source>
        <dbReference type="Google" id="ProtNLM"/>
    </source>
</evidence>
<dbReference type="Proteomes" id="UP000316968">
    <property type="component" value="Chromosome"/>
</dbReference>
<dbReference type="AlphaFoldDB" id="A0A4Y6UUH8"/>
<evidence type="ECO:0000313" key="3">
    <source>
        <dbReference type="Proteomes" id="UP000316968"/>
    </source>
</evidence>
<gene>
    <name evidence="2" type="ORF">FFV09_05480</name>
</gene>
<keyword evidence="1" id="KW-0812">Transmembrane</keyword>
<evidence type="ECO:0000313" key="2">
    <source>
        <dbReference type="EMBL" id="QDH20360.1"/>
    </source>
</evidence>
<reference evidence="2 3" key="1">
    <citation type="submission" date="2019-06" db="EMBL/GenBank/DDBJ databases">
        <title>Saccharibacillus brassicae sp. nov., an endophytic bacterium isolated from Chinese cabbage seeds (Brassica pekinensis).</title>
        <authorList>
            <person name="Jiang L."/>
            <person name="Lee J."/>
            <person name="Kim S.W."/>
        </authorList>
    </citation>
    <scope>NUCLEOTIDE SEQUENCE [LARGE SCALE GENOMIC DNA]</scope>
    <source>
        <strain evidence="3">KCTC 43072 / ATSA2</strain>
    </source>
</reference>
<dbReference type="EMBL" id="CP041217">
    <property type="protein sequence ID" value="QDH20360.1"/>
    <property type="molecule type" value="Genomic_DNA"/>
</dbReference>
<sequence length="137" mass="16302">MYVNLVAYAGMAVMQLRLVLVMERSFFLIASCTFFFALTVTMWVLIAKISRKNNRLEIMHDQITLNNVNVPLERIEQIVLQGYFTQSIGIKLYGKRYVPHDLHFRFKRDEEKNVEEFRKWAEDSGIHTSTGWIRRWI</sequence>
<dbReference type="RefSeq" id="WP_141446805.1">
    <property type="nucleotide sequence ID" value="NZ_CP041217.1"/>
</dbReference>
<feature type="transmembrane region" description="Helical" evidence="1">
    <location>
        <begin position="26"/>
        <end position="46"/>
    </location>
</feature>
<name>A0A4Y6UUH8_SACBS</name>
<dbReference type="KEGG" id="saca:FFV09_05480"/>
<organism evidence="2 3">
    <name type="scientific">Saccharibacillus brassicae</name>
    <dbReference type="NCBI Taxonomy" id="2583377"/>
    <lineage>
        <taxon>Bacteria</taxon>
        <taxon>Bacillati</taxon>
        <taxon>Bacillota</taxon>
        <taxon>Bacilli</taxon>
        <taxon>Bacillales</taxon>
        <taxon>Paenibacillaceae</taxon>
        <taxon>Saccharibacillus</taxon>
    </lineage>
</organism>
<proteinExistence type="predicted"/>
<keyword evidence="3" id="KW-1185">Reference proteome</keyword>
<evidence type="ECO:0000256" key="1">
    <source>
        <dbReference type="SAM" id="Phobius"/>
    </source>
</evidence>
<protein>
    <recommendedName>
        <fullName evidence="4">PH domain-containing protein</fullName>
    </recommendedName>
</protein>
<keyword evidence="1" id="KW-0472">Membrane</keyword>
<keyword evidence="1" id="KW-1133">Transmembrane helix</keyword>
<accession>A0A4Y6UUH8</accession>